<evidence type="ECO:0000256" key="1">
    <source>
        <dbReference type="SAM" id="MobiDB-lite"/>
    </source>
</evidence>
<dbReference type="EMBL" id="BAABIC010000006">
    <property type="protein sequence ID" value="GAA4685663.1"/>
    <property type="molecule type" value="Genomic_DNA"/>
</dbReference>
<keyword evidence="3" id="KW-1185">Reference proteome</keyword>
<reference evidence="3" key="1">
    <citation type="journal article" date="2019" name="Int. J. Syst. Evol. Microbiol.">
        <title>The Global Catalogue of Microorganisms (GCM) 10K type strain sequencing project: providing services to taxonomists for standard genome sequencing and annotation.</title>
        <authorList>
            <consortium name="The Broad Institute Genomics Platform"/>
            <consortium name="The Broad Institute Genome Sequencing Center for Infectious Disease"/>
            <person name="Wu L."/>
            <person name="Ma J."/>
        </authorList>
    </citation>
    <scope>NUCLEOTIDE SEQUENCE [LARGE SCALE GENOMIC DNA]</scope>
    <source>
        <strain evidence="3">JCM 18055</strain>
    </source>
</reference>
<evidence type="ECO:0000313" key="2">
    <source>
        <dbReference type="EMBL" id="GAA4685663.1"/>
    </source>
</evidence>
<feature type="region of interest" description="Disordered" evidence="1">
    <location>
        <begin position="44"/>
        <end position="69"/>
    </location>
</feature>
<proteinExistence type="predicted"/>
<name>A0ABP8WBE3_9PSEU</name>
<sequence>MGVANANISVKFIVDKITVDPVCPNRFASEPENGHLVRMDVRIETTPQMPTDGATRSTRSTSRRSGRTG</sequence>
<accession>A0ABP8WBE3</accession>
<gene>
    <name evidence="2" type="ORF">GCM10023215_21140</name>
</gene>
<comment type="caution">
    <text evidence="2">The sequence shown here is derived from an EMBL/GenBank/DDBJ whole genome shotgun (WGS) entry which is preliminary data.</text>
</comment>
<evidence type="ECO:0000313" key="3">
    <source>
        <dbReference type="Proteomes" id="UP001500325"/>
    </source>
</evidence>
<dbReference type="Proteomes" id="UP001500325">
    <property type="component" value="Unassembled WGS sequence"/>
</dbReference>
<organism evidence="2 3">
    <name type="scientific">Pseudonocardia yuanmonensis</name>
    <dbReference type="NCBI Taxonomy" id="1095914"/>
    <lineage>
        <taxon>Bacteria</taxon>
        <taxon>Bacillati</taxon>
        <taxon>Actinomycetota</taxon>
        <taxon>Actinomycetes</taxon>
        <taxon>Pseudonocardiales</taxon>
        <taxon>Pseudonocardiaceae</taxon>
        <taxon>Pseudonocardia</taxon>
    </lineage>
</organism>
<protein>
    <submittedName>
        <fullName evidence="2">Uncharacterized protein</fullName>
    </submittedName>
</protein>